<feature type="compositionally biased region" description="Low complexity" evidence="2">
    <location>
        <begin position="88"/>
        <end position="99"/>
    </location>
</feature>
<dbReference type="EMBL" id="ML977335">
    <property type="protein sequence ID" value="KAF2111267.1"/>
    <property type="molecule type" value="Genomic_DNA"/>
</dbReference>
<name>A0A6A5YXF3_9PLEO</name>
<evidence type="ECO:0000313" key="4">
    <source>
        <dbReference type="EMBL" id="KAF2111267.1"/>
    </source>
</evidence>
<evidence type="ECO:0000256" key="1">
    <source>
        <dbReference type="ARBA" id="ARBA00022737"/>
    </source>
</evidence>
<dbReference type="Proteomes" id="UP000799770">
    <property type="component" value="Unassembled WGS sequence"/>
</dbReference>
<gene>
    <name evidence="4" type="ORF">BDV96DRAFT_189735</name>
</gene>
<protein>
    <recommendedName>
        <fullName evidence="3">Nephrocystin 3-like N-terminal domain-containing protein</fullName>
    </recommendedName>
</protein>
<dbReference type="PANTHER" id="PTHR10039">
    <property type="entry name" value="AMELOGENIN"/>
    <property type="match status" value="1"/>
</dbReference>
<evidence type="ECO:0000256" key="2">
    <source>
        <dbReference type="SAM" id="MobiDB-lite"/>
    </source>
</evidence>
<evidence type="ECO:0000259" key="3">
    <source>
        <dbReference type="Pfam" id="PF24883"/>
    </source>
</evidence>
<feature type="domain" description="Nephrocystin 3-like N-terminal" evidence="3">
    <location>
        <begin position="119"/>
        <end position="279"/>
    </location>
</feature>
<feature type="region of interest" description="Disordered" evidence="2">
    <location>
        <begin position="48"/>
        <end position="116"/>
    </location>
</feature>
<keyword evidence="5" id="KW-1185">Reference proteome</keyword>
<organism evidence="4 5">
    <name type="scientific">Lophiotrema nucula</name>
    <dbReference type="NCBI Taxonomy" id="690887"/>
    <lineage>
        <taxon>Eukaryota</taxon>
        <taxon>Fungi</taxon>
        <taxon>Dikarya</taxon>
        <taxon>Ascomycota</taxon>
        <taxon>Pezizomycotina</taxon>
        <taxon>Dothideomycetes</taxon>
        <taxon>Pleosporomycetidae</taxon>
        <taxon>Pleosporales</taxon>
        <taxon>Lophiotremataceae</taxon>
        <taxon>Lophiotrema</taxon>
    </lineage>
</organism>
<proteinExistence type="predicted"/>
<dbReference type="Pfam" id="PF24883">
    <property type="entry name" value="NPHP3_N"/>
    <property type="match status" value="1"/>
</dbReference>
<evidence type="ECO:0000313" key="5">
    <source>
        <dbReference type="Proteomes" id="UP000799770"/>
    </source>
</evidence>
<sequence>MVRGWVRDKDDPEPTLNSLKKRVMPEGRYGNAAQWFLGSVQFLDWCETFQNPESQETRPESPDRSSTSGTPPMNAQPSVTEQPPTVITSTTDDSPAATTQVHRPPDPGSANDAEDVQNTARRVLWLRGGYKTGKTTAMYHTYVALESSADFQLVDKKLRVVPYFCDASSTDQTNQTRPKYETIIRGLLWHMSLSPDFILAEPVQDLYNVYHSTRASKKEPEIEDWETLFKNLVSDQQYHYSFLVDALDECISPKEVGGFLKFMSIVLKSHPNTSLLCSSHAQVNVSRFFGADNRYFGQDTLEVVDVTAEESADDMRYFIQHELERRKVEAKRSIFYNPQQQGLLTDLEDALMRHAQGNFRWVQIWLDILLPNDDDDDMQTIRSEEVAKTRLRQLEYDASYEHDDYQQLEAGYRRLWDLNRLTDADELGLRTRLFHIILASRWAQTPETLSATLRIRESSYSDFPLPEDVERMSSNFLIRTQTWSGAHRIGIPPLLATCRF</sequence>
<dbReference type="AlphaFoldDB" id="A0A6A5YXF3"/>
<dbReference type="InterPro" id="IPR056884">
    <property type="entry name" value="NPHP3-like_N"/>
</dbReference>
<reference evidence="4" key="1">
    <citation type="journal article" date="2020" name="Stud. Mycol.">
        <title>101 Dothideomycetes genomes: a test case for predicting lifestyles and emergence of pathogens.</title>
        <authorList>
            <person name="Haridas S."/>
            <person name="Albert R."/>
            <person name="Binder M."/>
            <person name="Bloem J."/>
            <person name="Labutti K."/>
            <person name="Salamov A."/>
            <person name="Andreopoulos B."/>
            <person name="Baker S."/>
            <person name="Barry K."/>
            <person name="Bills G."/>
            <person name="Bluhm B."/>
            <person name="Cannon C."/>
            <person name="Castanera R."/>
            <person name="Culley D."/>
            <person name="Daum C."/>
            <person name="Ezra D."/>
            <person name="Gonzalez J."/>
            <person name="Henrissat B."/>
            <person name="Kuo A."/>
            <person name="Liang C."/>
            <person name="Lipzen A."/>
            <person name="Lutzoni F."/>
            <person name="Magnuson J."/>
            <person name="Mondo S."/>
            <person name="Nolan M."/>
            <person name="Ohm R."/>
            <person name="Pangilinan J."/>
            <person name="Park H.-J."/>
            <person name="Ramirez L."/>
            <person name="Alfaro M."/>
            <person name="Sun H."/>
            <person name="Tritt A."/>
            <person name="Yoshinaga Y."/>
            <person name="Zwiers L.-H."/>
            <person name="Turgeon B."/>
            <person name="Goodwin S."/>
            <person name="Spatafora J."/>
            <person name="Crous P."/>
            <person name="Grigoriev I."/>
        </authorList>
    </citation>
    <scope>NUCLEOTIDE SEQUENCE</scope>
    <source>
        <strain evidence="4">CBS 627.86</strain>
    </source>
</reference>
<accession>A0A6A5YXF3</accession>
<feature type="compositionally biased region" description="Polar residues" evidence="2">
    <location>
        <begin position="64"/>
        <end position="87"/>
    </location>
</feature>
<keyword evidence="1" id="KW-0677">Repeat</keyword>
<dbReference type="OrthoDB" id="3946129at2759"/>